<dbReference type="PANTHER" id="PTHR22876:SF5">
    <property type="entry name" value="CHROMOSOME 9 OPEN READING FRAME 85"/>
    <property type="match status" value="1"/>
</dbReference>
<comment type="caution">
    <text evidence="2">The sequence shown here is derived from an EMBL/GenBank/DDBJ whole genome shotgun (WGS) entry which is preliminary data.</text>
</comment>
<dbReference type="InterPro" id="IPR019351">
    <property type="entry name" value="DUF2039"/>
</dbReference>
<protein>
    <submittedName>
        <fullName evidence="2">Uncharacterized protein</fullName>
    </submittedName>
</protein>
<evidence type="ECO:0000313" key="3">
    <source>
        <dbReference type="Proteomes" id="UP001651158"/>
    </source>
</evidence>
<feature type="region of interest" description="Disordered" evidence="1">
    <location>
        <begin position="130"/>
        <end position="153"/>
    </location>
</feature>
<evidence type="ECO:0000313" key="2">
    <source>
        <dbReference type="EMBL" id="KAL5107536.1"/>
    </source>
</evidence>
<proteinExistence type="predicted"/>
<evidence type="ECO:0000256" key="1">
    <source>
        <dbReference type="SAM" id="MobiDB-lite"/>
    </source>
</evidence>
<dbReference type="EMBL" id="JAKROA010000004">
    <property type="protein sequence ID" value="KAL5107536.1"/>
    <property type="molecule type" value="Genomic_DNA"/>
</dbReference>
<accession>A0ABR4QCS9</accession>
<organism evidence="2 3">
    <name type="scientific">Taenia crassiceps</name>
    <dbReference type="NCBI Taxonomy" id="6207"/>
    <lineage>
        <taxon>Eukaryota</taxon>
        <taxon>Metazoa</taxon>
        <taxon>Spiralia</taxon>
        <taxon>Lophotrochozoa</taxon>
        <taxon>Platyhelminthes</taxon>
        <taxon>Cestoda</taxon>
        <taxon>Eucestoda</taxon>
        <taxon>Cyclophyllidea</taxon>
        <taxon>Taeniidae</taxon>
        <taxon>Taenia</taxon>
    </lineage>
</organism>
<name>A0ABR4QCS9_9CEST</name>
<dbReference type="PANTHER" id="PTHR22876">
    <property type="entry name" value="ZGC:101016"/>
    <property type="match status" value="1"/>
</dbReference>
<gene>
    <name evidence="2" type="ORF">TcWFU_003265</name>
</gene>
<sequence length="153" mass="17304">MSSQRGNVQRNRPQKYKNTVAFKNNRHDTSKKTASLNQLEMGGLCTRCKAKIEWKIRYKKYKALTKPRTCVRCGQRNVKRAYFSACESCIYTFSICGKCGMEVNTAPPLRALEEAQSLIAVQETLLRMTESKTNEPETWGPGGSDDPGDESQQ</sequence>
<dbReference type="Pfam" id="PF10217">
    <property type="entry name" value="DUF2039"/>
    <property type="match status" value="1"/>
</dbReference>
<reference evidence="2 3" key="1">
    <citation type="journal article" date="2022" name="Front. Cell. Infect. Microbiol.">
        <title>The Genomes of Two Strains of Taenia crassiceps the Animal Model for the Study of Human Cysticercosis.</title>
        <authorList>
            <person name="Bobes R.J."/>
            <person name="Estrada K."/>
            <person name="Rios-Valencia D.G."/>
            <person name="Calderon-Gallegos A."/>
            <person name="de la Torre P."/>
            <person name="Carrero J.C."/>
            <person name="Sanchez-Flores A."/>
            <person name="Laclette J.P."/>
        </authorList>
    </citation>
    <scope>NUCLEOTIDE SEQUENCE [LARGE SCALE GENOMIC DNA]</scope>
    <source>
        <strain evidence="2">WFUcys</strain>
    </source>
</reference>
<keyword evidence="3" id="KW-1185">Reference proteome</keyword>
<dbReference type="Proteomes" id="UP001651158">
    <property type="component" value="Unassembled WGS sequence"/>
</dbReference>